<comment type="subcellular location">
    <subcellularLocation>
        <location evidence="1">Membrane</location>
        <topology evidence="1">Multi-pass membrane protein</topology>
    </subcellularLocation>
</comment>
<evidence type="ECO:0000313" key="9">
    <source>
        <dbReference type="Proteomes" id="UP000268093"/>
    </source>
</evidence>
<evidence type="ECO:0000256" key="3">
    <source>
        <dbReference type="ARBA" id="ARBA00022692"/>
    </source>
</evidence>
<keyword evidence="6 7" id="KW-0472">Membrane</keyword>
<feature type="non-terminal residue" evidence="8">
    <location>
        <position position="1"/>
    </location>
</feature>
<dbReference type="Proteomes" id="UP000268093">
    <property type="component" value="Unassembled WGS sequence"/>
</dbReference>
<evidence type="ECO:0000256" key="1">
    <source>
        <dbReference type="ARBA" id="ARBA00004141"/>
    </source>
</evidence>
<accession>A0A433DNE9</accession>
<keyword evidence="3 7" id="KW-0812">Transmembrane</keyword>
<evidence type="ECO:0008006" key="10">
    <source>
        <dbReference type="Google" id="ProtNLM"/>
    </source>
</evidence>
<gene>
    <name evidence="8" type="ORF">BC936DRAFT_143680</name>
</gene>
<keyword evidence="4" id="KW-0914">Notch signaling pathway</keyword>
<keyword evidence="5 7" id="KW-1133">Transmembrane helix</keyword>
<dbReference type="OrthoDB" id="524898at2759"/>
<dbReference type="PANTHER" id="PTHR16318">
    <property type="entry name" value="GAMMA-SECRETASE SUBUNIT PEN-2"/>
    <property type="match status" value="1"/>
</dbReference>
<proteinExistence type="inferred from homology"/>
<dbReference type="PANTHER" id="PTHR16318:SF0">
    <property type="entry name" value="GAMMA-SECRETASE SUBUNIT PEN-2"/>
    <property type="match status" value="1"/>
</dbReference>
<dbReference type="InterPro" id="IPR019379">
    <property type="entry name" value="Gamma_Secretase_Asp_P_PEN2"/>
</dbReference>
<sequence>RRHPNKRDQHNIVVTSPLNPPNHLRLRQGFAPDFTFIIIMPSIDKLAPTEILSIAKKMFWGGFAFLPFLWLVNFMYLWPATKRADAPPELKKYLLMSLAGSITWLIILSTWFGLFVNMRVAWGAAADMITVVIPKGV</sequence>
<comment type="similarity">
    <text evidence="2">Belongs to the PEN-2 family.</text>
</comment>
<name>A0A433DNE9_9FUNG</name>
<feature type="transmembrane region" description="Helical" evidence="7">
    <location>
        <begin position="93"/>
        <end position="116"/>
    </location>
</feature>
<evidence type="ECO:0000256" key="7">
    <source>
        <dbReference type="SAM" id="Phobius"/>
    </source>
</evidence>
<keyword evidence="9" id="KW-1185">Reference proteome</keyword>
<evidence type="ECO:0000256" key="5">
    <source>
        <dbReference type="ARBA" id="ARBA00022989"/>
    </source>
</evidence>
<evidence type="ECO:0000256" key="6">
    <source>
        <dbReference type="ARBA" id="ARBA00023136"/>
    </source>
</evidence>
<dbReference type="EMBL" id="RBNI01000028">
    <property type="protein sequence ID" value="RUP52404.1"/>
    <property type="molecule type" value="Genomic_DNA"/>
</dbReference>
<dbReference type="AlphaFoldDB" id="A0A433DNE9"/>
<dbReference type="GO" id="GO:0070765">
    <property type="term" value="C:gamma-secretase complex"/>
    <property type="evidence" value="ECO:0007669"/>
    <property type="project" value="TreeGrafter"/>
</dbReference>
<evidence type="ECO:0000313" key="8">
    <source>
        <dbReference type="EMBL" id="RUP52404.1"/>
    </source>
</evidence>
<feature type="transmembrane region" description="Helical" evidence="7">
    <location>
        <begin position="58"/>
        <end position="78"/>
    </location>
</feature>
<evidence type="ECO:0000256" key="4">
    <source>
        <dbReference type="ARBA" id="ARBA00022976"/>
    </source>
</evidence>
<reference evidence="8 9" key="1">
    <citation type="journal article" date="2018" name="New Phytol.">
        <title>Phylogenomics of Endogonaceae and evolution of mycorrhizas within Mucoromycota.</title>
        <authorList>
            <person name="Chang Y."/>
            <person name="Desiro A."/>
            <person name="Na H."/>
            <person name="Sandor L."/>
            <person name="Lipzen A."/>
            <person name="Clum A."/>
            <person name="Barry K."/>
            <person name="Grigoriev I.V."/>
            <person name="Martin F.M."/>
            <person name="Stajich J.E."/>
            <person name="Smith M.E."/>
            <person name="Bonito G."/>
            <person name="Spatafora J.W."/>
        </authorList>
    </citation>
    <scope>NUCLEOTIDE SEQUENCE [LARGE SCALE GENOMIC DNA]</scope>
    <source>
        <strain evidence="8 9">GMNB39</strain>
    </source>
</reference>
<dbReference type="Pfam" id="PF10251">
    <property type="entry name" value="PEN-2"/>
    <property type="match status" value="1"/>
</dbReference>
<evidence type="ECO:0000256" key="2">
    <source>
        <dbReference type="ARBA" id="ARBA00009607"/>
    </source>
</evidence>
<organism evidence="8 9">
    <name type="scientific">Jimgerdemannia flammicorona</name>
    <dbReference type="NCBI Taxonomy" id="994334"/>
    <lineage>
        <taxon>Eukaryota</taxon>
        <taxon>Fungi</taxon>
        <taxon>Fungi incertae sedis</taxon>
        <taxon>Mucoromycota</taxon>
        <taxon>Mucoromycotina</taxon>
        <taxon>Endogonomycetes</taxon>
        <taxon>Endogonales</taxon>
        <taxon>Endogonaceae</taxon>
        <taxon>Jimgerdemannia</taxon>
    </lineage>
</organism>
<protein>
    <recommendedName>
        <fullName evidence="10">Gamma-secretase aspartyl protease complex, presenilin enhancer-2 subunit</fullName>
    </recommendedName>
</protein>
<comment type="caution">
    <text evidence="8">The sequence shown here is derived from an EMBL/GenBank/DDBJ whole genome shotgun (WGS) entry which is preliminary data.</text>
</comment>